<sequence length="461" mass="50961">MNLWSEDIASSILMDDTFNSYSFPCLPPSADISSCDSTITSTSPPDALQLRLQALIESHSSAWTYAIFWLSSSSDILSWGDGFYKGSPDPPIKHRHRSFSPEQEHRKRVLRELNCLISTAIDDDIDEEVTDTEWFFLISMTHSFVAPSSLPIQAQMSGKTIWISGNNQLLAVQCDRAHQAAAFGIRTMACIPVASGVVELGSTIEVFENPDTISRIRDFFSFPAVEISLSNPQLNVENPISCGAVTPLLNAAGSENSDLILTVEPETHPRKRGRKTANDLEEPFNHVEAERKRREKLNQRFYALRAVVPNVSKMDKVSLLDDAVAYITELQNKIGSLESCNESLRSEVDVLKSSANGVRPEFGGREGNLEGVELEVKVIGKEAMIRLQSKRKGHPSARFMTALEAVGLEMLYGTLSVVEDLMVQQVTVRMVNCSSQKQLCEEIFARLGGDVSAGADFLQIL</sequence>
<dbReference type="SMART" id="SM00353">
    <property type="entry name" value="HLH"/>
    <property type="match status" value="1"/>
</dbReference>
<keyword evidence="4 5" id="KW-0539">Nucleus</keyword>
<keyword evidence="3 5" id="KW-0804">Transcription</keyword>
<dbReference type="GO" id="GO:0000976">
    <property type="term" value="F:transcription cis-regulatory region binding"/>
    <property type="evidence" value="ECO:0007669"/>
    <property type="project" value="TreeGrafter"/>
</dbReference>
<dbReference type="PANTHER" id="PTHR11514">
    <property type="entry name" value="MYC"/>
    <property type="match status" value="1"/>
</dbReference>
<evidence type="ECO:0000256" key="1">
    <source>
        <dbReference type="ARBA" id="ARBA00005510"/>
    </source>
</evidence>
<dbReference type="EMBL" id="MK303663">
    <property type="protein sequence ID" value="QDL88346.1"/>
    <property type="molecule type" value="mRNA"/>
</dbReference>
<reference evidence="7" key="1">
    <citation type="submission" date="2018-12" db="EMBL/GenBank/DDBJ databases">
        <authorList>
            <person name="Yang F."/>
            <person name="Zhu G."/>
            <person name="Wei Y."/>
        </authorList>
    </citation>
    <scope>NUCLEOTIDE SEQUENCE</scope>
</reference>
<accession>A0A515HFY5</accession>
<comment type="similarity">
    <text evidence="1">Belongs to the bHLH protein family.</text>
</comment>
<evidence type="ECO:0000256" key="2">
    <source>
        <dbReference type="ARBA" id="ARBA00023015"/>
    </source>
</evidence>
<evidence type="ECO:0000256" key="3">
    <source>
        <dbReference type="ARBA" id="ARBA00023163"/>
    </source>
</evidence>
<dbReference type="InterPro" id="IPR025610">
    <property type="entry name" value="MYC/MYB_N"/>
</dbReference>
<name>A0A515HFY5_CYMEN</name>
<dbReference type="InterPro" id="IPR045084">
    <property type="entry name" value="AIB/MYC-like"/>
</dbReference>
<evidence type="ECO:0000256" key="5">
    <source>
        <dbReference type="RuleBase" id="RU369104"/>
    </source>
</evidence>
<dbReference type="Pfam" id="PF14215">
    <property type="entry name" value="bHLH-MYC_N"/>
    <property type="match status" value="1"/>
</dbReference>
<keyword evidence="2 5" id="KW-0805">Transcription regulation</keyword>
<evidence type="ECO:0000259" key="6">
    <source>
        <dbReference type="PROSITE" id="PS50888"/>
    </source>
</evidence>
<dbReference type="PANTHER" id="PTHR11514:SF43">
    <property type="entry name" value="TRANSCRIPTION FACTOR MYC2"/>
    <property type="match status" value="1"/>
</dbReference>
<comment type="subcellular location">
    <subcellularLocation>
        <location evidence="5">Nucleus</location>
    </subcellularLocation>
</comment>
<dbReference type="GO" id="GO:0003700">
    <property type="term" value="F:DNA-binding transcription factor activity"/>
    <property type="evidence" value="ECO:0007669"/>
    <property type="project" value="InterPro"/>
</dbReference>
<dbReference type="GO" id="GO:0046983">
    <property type="term" value="F:protein dimerization activity"/>
    <property type="evidence" value="ECO:0007669"/>
    <property type="project" value="InterPro"/>
</dbReference>
<proteinExistence type="evidence at transcript level"/>
<feature type="domain" description="BHLH" evidence="6">
    <location>
        <begin position="281"/>
        <end position="330"/>
    </location>
</feature>
<organism evidence="7">
    <name type="scientific">Cymbidium ensifolium</name>
    <name type="common">Orchid</name>
    <name type="synonym">Epidendrum ensifolium</name>
    <dbReference type="NCBI Taxonomy" id="78740"/>
    <lineage>
        <taxon>Eukaryota</taxon>
        <taxon>Viridiplantae</taxon>
        <taxon>Streptophyta</taxon>
        <taxon>Embryophyta</taxon>
        <taxon>Tracheophyta</taxon>
        <taxon>Spermatophyta</taxon>
        <taxon>Magnoliopsida</taxon>
        <taxon>Liliopsida</taxon>
        <taxon>Asparagales</taxon>
        <taxon>Orchidaceae</taxon>
        <taxon>Epidendroideae</taxon>
        <taxon>Cymbidieae</taxon>
        <taxon>Cymbidiinae</taxon>
        <taxon>Cymbidium</taxon>
    </lineage>
</organism>
<dbReference type="PROSITE" id="PS50888">
    <property type="entry name" value="BHLH"/>
    <property type="match status" value="1"/>
</dbReference>
<dbReference type="GO" id="GO:0005634">
    <property type="term" value="C:nucleus"/>
    <property type="evidence" value="ECO:0007669"/>
    <property type="project" value="UniProtKB-SubCell"/>
</dbReference>
<evidence type="ECO:0000256" key="4">
    <source>
        <dbReference type="ARBA" id="ARBA00023242"/>
    </source>
</evidence>
<dbReference type="Gene3D" id="4.10.280.10">
    <property type="entry name" value="Helix-loop-helix DNA-binding domain"/>
    <property type="match status" value="1"/>
</dbReference>
<dbReference type="Pfam" id="PF00010">
    <property type="entry name" value="HLH"/>
    <property type="match status" value="1"/>
</dbReference>
<evidence type="ECO:0000313" key="7">
    <source>
        <dbReference type="EMBL" id="QDL88346.1"/>
    </source>
</evidence>
<dbReference type="SUPFAM" id="SSF47459">
    <property type="entry name" value="HLH, helix-loop-helix DNA-binding domain"/>
    <property type="match status" value="1"/>
</dbReference>
<dbReference type="InterPro" id="IPR036638">
    <property type="entry name" value="HLH_DNA-bd_sf"/>
</dbReference>
<dbReference type="AlphaFoldDB" id="A0A515HFY5"/>
<protein>
    <recommendedName>
        <fullName evidence="5">Transcription factor</fullName>
        <shortName evidence="5">bHLH transcription factor</shortName>
    </recommendedName>
    <alternativeName>
        <fullName evidence="5">Basic helix-loop-helix protein</fullName>
    </alternativeName>
</protein>
<dbReference type="InterPro" id="IPR011598">
    <property type="entry name" value="bHLH_dom"/>
</dbReference>